<dbReference type="InterPro" id="IPR000253">
    <property type="entry name" value="FHA_dom"/>
</dbReference>
<protein>
    <submittedName>
        <fullName evidence="3">FHA domain protein</fullName>
    </submittedName>
</protein>
<sequence>MVLNDLLVSRRHAMLRRSGSQWELVDNNSANGTYVNGTRISRALLGPSDIVGIGHQLLHLSGDRLVEYVDTGDISYEAANLRVVTNKGSKKSKVLLADVSFALPQRSLLAVVGPSGPVNPRCWGADRVPPGHQRQRALRRP</sequence>
<dbReference type="PROSITE" id="PS50006">
    <property type="entry name" value="FHA_DOMAIN"/>
    <property type="match status" value="1"/>
</dbReference>
<dbReference type="Proteomes" id="UP000189229">
    <property type="component" value="Unassembled WGS sequence"/>
</dbReference>
<accession>A0A1V3XIZ5</accession>
<dbReference type="Pfam" id="PF00498">
    <property type="entry name" value="FHA"/>
    <property type="match status" value="1"/>
</dbReference>
<keyword evidence="1" id="KW-0597">Phosphoprotein</keyword>
<dbReference type="CDD" id="cd00060">
    <property type="entry name" value="FHA"/>
    <property type="match status" value="1"/>
</dbReference>
<feature type="domain" description="FHA" evidence="2">
    <location>
        <begin position="1"/>
        <end position="40"/>
    </location>
</feature>
<proteinExistence type="predicted"/>
<evidence type="ECO:0000256" key="1">
    <source>
        <dbReference type="ARBA" id="ARBA00022553"/>
    </source>
</evidence>
<dbReference type="SUPFAM" id="SSF49879">
    <property type="entry name" value="SMAD/FHA domain"/>
    <property type="match status" value="1"/>
</dbReference>
<dbReference type="Gene3D" id="2.60.200.20">
    <property type="match status" value="1"/>
</dbReference>
<evidence type="ECO:0000313" key="3">
    <source>
        <dbReference type="EMBL" id="OOK79173.1"/>
    </source>
</evidence>
<comment type="caution">
    <text evidence="3">The sequence shown here is derived from an EMBL/GenBank/DDBJ whole genome shotgun (WGS) entry which is preliminary data.</text>
</comment>
<name>A0A1V3XIZ5_MYCKA</name>
<gene>
    <name evidence="3" type="ORF">BZL30_2214</name>
</gene>
<organism evidence="3 4">
    <name type="scientific">Mycobacterium kansasii</name>
    <dbReference type="NCBI Taxonomy" id="1768"/>
    <lineage>
        <taxon>Bacteria</taxon>
        <taxon>Bacillati</taxon>
        <taxon>Actinomycetota</taxon>
        <taxon>Actinomycetes</taxon>
        <taxon>Mycobacteriales</taxon>
        <taxon>Mycobacteriaceae</taxon>
        <taxon>Mycobacterium</taxon>
    </lineage>
</organism>
<evidence type="ECO:0000313" key="4">
    <source>
        <dbReference type="Proteomes" id="UP000189229"/>
    </source>
</evidence>
<dbReference type="EMBL" id="MVBM01000002">
    <property type="protein sequence ID" value="OOK79173.1"/>
    <property type="molecule type" value="Genomic_DNA"/>
</dbReference>
<dbReference type="InterPro" id="IPR008984">
    <property type="entry name" value="SMAD_FHA_dom_sf"/>
</dbReference>
<evidence type="ECO:0000259" key="2">
    <source>
        <dbReference type="PROSITE" id="PS50006"/>
    </source>
</evidence>
<reference evidence="3 4" key="1">
    <citation type="submission" date="2017-02" db="EMBL/GenBank/DDBJ databases">
        <title>Complete genome sequences of Mycobacterium kansasii strains isolated from rhesus macaques.</title>
        <authorList>
            <person name="Panda A."/>
            <person name="Nagaraj S."/>
            <person name="Zhao X."/>
            <person name="Tettelin H."/>
            <person name="Detolla L.J."/>
        </authorList>
    </citation>
    <scope>NUCLEOTIDE SEQUENCE [LARGE SCALE GENOMIC DNA]</scope>
    <source>
        <strain evidence="3 4">11-3813</strain>
    </source>
</reference>
<dbReference type="AlphaFoldDB" id="A0A1V3XIZ5"/>